<dbReference type="Proteomes" id="UP000077755">
    <property type="component" value="Chromosome 5"/>
</dbReference>
<proteinExistence type="predicted"/>
<protein>
    <submittedName>
        <fullName evidence="1">Uncharacterized protein</fullName>
    </submittedName>
</protein>
<evidence type="ECO:0000313" key="1">
    <source>
        <dbReference type="EMBL" id="WOH02721.1"/>
    </source>
</evidence>
<accession>A0A164ZL97</accession>
<dbReference type="AlphaFoldDB" id="A0A164ZL97"/>
<dbReference type="EMBL" id="CP093347">
    <property type="protein sequence ID" value="WOH02721.1"/>
    <property type="molecule type" value="Genomic_DNA"/>
</dbReference>
<name>A0A164ZL97_DAUCS</name>
<keyword evidence="2" id="KW-1185">Reference proteome</keyword>
<sequence>MARFSKSFCIVLILLVFATNSNKVVHGGRCDKGRKAGIKGGGSPGVPCTNKLGLCNGSDDNMCDYDCRHDDYPLGYCGECVKNDQGTYDCICHTCY</sequence>
<organism evidence="1 2">
    <name type="scientific">Daucus carota subsp. sativus</name>
    <name type="common">Carrot</name>
    <dbReference type="NCBI Taxonomy" id="79200"/>
    <lineage>
        <taxon>Eukaryota</taxon>
        <taxon>Viridiplantae</taxon>
        <taxon>Streptophyta</taxon>
        <taxon>Embryophyta</taxon>
        <taxon>Tracheophyta</taxon>
        <taxon>Spermatophyta</taxon>
        <taxon>Magnoliopsida</taxon>
        <taxon>eudicotyledons</taxon>
        <taxon>Gunneridae</taxon>
        <taxon>Pentapetalae</taxon>
        <taxon>asterids</taxon>
        <taxon>campanulids</taxon>
        <taxon>Apiales</taxon>
        <taxon>Apiaceae</taxon>
        <taxon>Apioideae</taxon>
        <taxon>Scandiceae</taxon>
        <taxon>Daucinae</taxon>
        <taxon>Daucus</taxon>
        <taxon>Daucus sect. Daucus</taxon>
    </lineage>
</organism>
<evidence type="ECO:0000313" key="2">
    <source>
        <dbReference type="Proteomes" id="UP000077755"/>
    </source>
</evidence>
<dbReference type="Gramene" id="KZM96079">
    <property type="protein sequence ID" value="KZM96079"/>
    <property type="gene ID" value="DCAR_019321"/>
</dbReference>
<reference evidence="1" key="1">
    <citation type="journal article" date="2016" name="Nat. Genet.">
        <title>A high-quality carrot genome assembly provides new insights into carotenoid accumulation and asterid genome evolution.</title>
        <authorList>
            <person name="Iorizzo M."/>
            <person name="Ellison S."/>
            <person name="Senalik D."/>
            <person name="Zeng P."/>
            <person name="Satapoomin P."/>
            <person name="Huang J."/>
            <person name="Bowman M."/>
            <person name="Iovene M."/>
            <person name="Sanseverino W."/>
            <person name="Cavagnaro P."/>
            <person name="Yildiz M."/>
            <person name="Macko-Podgorni A."/>
            <person name="Moranska E."/>
            <person name="Grzebelus E."/>
            <person name="Grzebelus D."/>
            <person name="Ashrafi H."/>
            <person name="Zheng Z."/>
            <person name="Cheng S."/>
            <person name="Spooner D."/>
            <person name="Van Deynze A."/>
            <person name="Simon P."/>
        </authorList>
    </citation>
    <scope>NUCLEOTIDE SEQUENCE</scope>
    <source>
        <tissue evidence="1">Leaf</tissue>
    </source>
</reference>
<reference evidence="1" key="2">
    <citation type="submission" date="2022-03" db="EMBL/GenBank/DDBJ databases">
        <title>Draft title - Genomic analysis of global carrot germplasm unveils the trajectory of domestication and the origin of high carotenoid orange carrot.</title>
        <authorList>
            <person name="Iorizzo M."/>
            <person name="Ellison S."/>
            <person name="Senalik D."/>
            <person name="Macko-Podgorni A."/>
            <person name="Grzebelus D."/>
            <person name="Bostan H."/>
            <person name="Rolling W."/>
            <person name="Curaba J."/>
            <person name="Simon P."/>
        </authorList>
    </citation>
    <scope>NUCLEOTIDE SEQUENCE</scope>
    <source>
        <tissue evidence="1">Leaf</tissue>
    </source>
</reference>
<gene>
    <name evidence="1" type="ORF">DCAR_0522110</name>
</gene>